<dbReference type="InterPro" id="IPR025391">
    <property type="entry name" value="DUF4123"/>
</dbReference>
<evidence type="ECO:0000313" key="2">
    <source>
        <dbReference type="EMBL" id="QBH96219.1"/>
    </source>
</evidence>
<dbReference type="Proteomes" id="UP000293154">
    <property type="component" value="Chromosome"/>
</dbReference>
<evidence type="ECO:0000259" key="1">
    <source>
        <dbReference type="Pfam" id="PF13503"/>
    </source>
</evidence>
<dbReference type="RefSeq" id="WP_130591167.1">
    <property type="nucleotide sequence ID" value="NZ_CP034752.1"/>
</dbReference>
<reference evidence="2 3" key="1">
    <citation type="submission" date="2019-03" db="EMBL/GenBank/DDBJ databases">
        <title>Pragia sp. nov. isolated from the gut tract of Carduelis flavirostris.</title>
        <authorList>
            <person name="Ge Y."/>
        </authorList>
    </citation>
    <scope>NUCLEOTIDE SEQUENCE [LARGE SCALE GENOMIC DNA]</scope>
    <source>
        <strain evidence="2 3">CF-458</strain>
    </source>
</reference>
<gene>
    <name evidence="2" type="ORF">EKN56_07285</name>
</gene>
<dbReference type="AlphaFoldDB" id="A0A411WJ48"/>
<organism evidence="2 3">
    <name type="scientific">Limnobaculum zhutongyuii</name>
    <dbReference type="NCBI Taxonomy" id="2498113"/>
    <lineage>
        <taxon>Bacteria</taxon>
        <taxon>Pseudomonadati</taxon>
        <taxon>Pseudomonadota</taxon>
        <taxon>Gammaproteobacteria</taxon>
        <taxon>Enterobacterales</taxon>
        <taxon>Budviciaceae</taxon>
        <taxon>Limnobaculum</taxon>
    </lineage>
</organism>
<dbReference type="OrthoDB" id="5999836at2"/>
<accession>A0A411WJ48</accession>
<dbReference type="KEGG" id="prag:EKN56_07285"/>
<name>A0A411WJ48_9GAMM</name>
<dbReference type="EMBL" id="CP034752">
    <property type="protein sequence ID" value="QBH96219.1"/>
    <property type="molecule type" value="Genomic_DNA"/>
</dbReference>
<dbReference type="Pfam" id="PF13503">
    <property type="entry name" value="DUF4123"/>
    <property type="match status" value="1"/>
</dbReference>
<sequence length="333" mass="38432">MKTNKIINAKFHEPKLSVQATLLTEQLKTRFLTYSNQCYLLLDPFLRDFIDDDVINERINSNQVTYIPIPHPSIDKTKVPFILPLNLNQQEDCNLLFHSVYESLFESHPERIDMGDGRRFCGWLAANSNTQLPDLARYIGQVAIQRLSEDRTILLRFYDPAVLSQLWPILSEVQKRILFGLAEQWTVMSGEAELHTFPAIEAKLFGAHTLGLSDEQYSQIRWIGAINCGLCTYRRSDNAPWISELQAHNLLMPIFGRLQNYTFHYYDELERLSVRALTIHPCFDLHPLLTSRVIGESSTISYSDFVKDISEQQWIKIQKDCIANYGSLSELLS</sequence>
<feature type="domain" description="DUF4123" evidence="1">
    <location>
        <begin position="114"/>
        <end position="174"/>
    </location>
</feature>
<proteinExistence type="predicted"/>
<protein>
    <submittedName>
        <fullName evidence="2">DUF4123 domain-containing protein</fullName>
    </submittedName>
</protein>
<keyword evidence="3" id="KW-1185">Reference proteome</keyword>
<evidence type="ECO:0000313" key="3">
    <source>
        <dbReference type="Proteomes" id="UP000293154"/>
    </source>
</evidence>